<dbReference type="CDD" id="cd17677">
    <property type="entry name" value="RUN1_DENND5"/>
    <property type="match status" value="1"/>
</dbReference>
<evidence type="ECO:0000256" key="5">
    <source>
        <dbReference type="PROSITE-ProRule" id="PRU00152"/>
    </source>
</evidence>
<dbReference type="PROSITE" id="PS50095">
    <property type="entry name" value="PLAT"/>
    <property type="match status" value="1"/>
</dbReference>
<evidence type="ECO:0000313" key="11">
    <source>
        <dbReference type="Proteomes" id="UP000708208"/>
    </source>
</evidence>
<feature type="region of interest" description="Disordered" evidence="6">
    <location>
        <begin position="403"/>
        <end position="442"/>
    </location>
</feature>
<feature type="domain" description="UDENN" evidence="8">
    <location>
        <begin position="1"/>
        <end position="557"/>
    </location>
</feature>
<dbReference type="InterPro" id="IPR001194">
    <property type="entry name" value="cDENN_dom"/>
</dbReference>
<comment type="similarity">
    <text evidence="2">Belongs to the RAB6IP1 family.</text>
</comment>
<dbReference type="InterPro" id="IPR047278">
    <property type="entry name" value="DEN5A/B"/>
</dbReference>
<feature type="compositionally biased region" description="Basic residues" evidence="6">
    <location>
        <begin position="412"/>
        <end position="422"/>
    </location>
</feature>
<feature type="compositionally biased region" description="Basic and acidic residues" evidence="6">
    <location>
        <begin position="848"/>
        <end position="863"/>
    </location>
</feature>
<sequence length="1307" mass="149364">MNDELASCTPLDRSYKPKILAHYPENVPWNPFDQDAVRNLCLPSGLVFRTQKHRLEPCFHSFVITRENGSRTFGFSFVFYEEVKSKHVKSAIHTLQAMHVTELSSAKHYHLQRATQNRNIRNASVNLHHHQSPHGRGRAGYLSAEGNNTRSLPRHFKLAAHKQQSLSAQSFYDTKDSLFVTKAIALICPLPFIQAARHFLSGLYRYLRSGDDELSLESYVYHLLYYVPLPPPGRSVKMSYFGENITCPRPKSNELPLLDYPLGELFRLLDLDSVLQLFTCVLLENQILLYSKDLYRLMLVAECVTAVLFPFVWQHVYVPILPSTLHHFLDAPVPFIMGLHAQTTECKENIPCEANLCFVDIDNNIVQVPEDLPTFPQRSEFIDELSQILQKYNIPVGNITNKMSNNRGSPYRMKKHRGRKNSWSHDSDSGMSSNDEPLSLNGSQMNIASSTQYFSQASHLHEFDDALSKDDIHLKNLKLNNSIREIFFNRFVHVFSSYDHFLIHPDQDPGRMLIHNFDKATFLSDQPDQNLPFLSHFIETQMFATLIDRKIASMSGETDSNLAIFEQRIKVLRSLYGESLVRTPSYEPCSTIKETEQTLEKRFLNPDFIAPSVAEVSNEKIIYDISPGSFPILNVTLLNMSPTDTRNMKILKEGSSNEVILQEVSLPPANEYPSLRSVFQPKQTNSSPASIAQANWEFVKQLLQECKTKTKRMLVEKMGAEAVALGHGEVSISGVEENTLVASLCDLLERIWAHGLHVKQKGKSPLWNFLTNYQESEACKDSTKPIDPQFLTPVKAVKGRNETFTLPDFMLTVKSRDLSLITSYIAKAKMDLSAMAMELNLNVTSPGKPKDSTRRSPEKRERRSRAFELPVLKPLPVSVAFDMRNIQGITEIKTEIGYARAWIRLSLEKKVLSKHLRALLADDELLRGFYKRNAFLRSEEEREQFLYHLLTLNAVDYYCFTNTYTNIVLPYRVLIFPSKRFNVSTTTANVWVTVSGTLAETQTLSVPKNTLEFVFQHKNLGLPTTLHIGHDNSGVSPKWMVDYVIVRNEVTGQTSKFPCGRWLGRDIDDGSTERLLVGEQYYHHGQEQLIESRLTTPPRARSPSVPRRANESRMNVSDIQQSLSDSVNNIVKYYYKPDKEKGSLTVLLCGDTGLVSALEQVFLYGFKSTRLFGKNFYIWDYFVKVKEFFETVLQEEFGNLETASEEDDFHEQLAAMRSYCELIEKINSFAESLGKDGKFQLFICLCAREHLLHRFPAHMPSCPTTVQMYEEHSFIRDADLLSYLVQVLEPLDDFDIVLEHSLTKGIE</sequence>
<keyword evidence="3" id="KW-0677">Repeat</keyword>
<dbReference type="InterPro" id="IPR037516">
    <property type="entry name" value="Tripartite_DENN"/>
</dbReference>
<comment type="caution">
    <text evidence="5">Lacks conserved residue(s) required for the propagation of feature annotation.</text>
</comment>
<evidence type="ECO:0000259" key="8">
    <source>
        <dbReference type="PROSITE" id="PS50211"/>
    </source>
</evidence>
<dbReference type="InterPro" id="IPR001024">
    <property type="entry name" value="PLAT/LH2_dom"/>
</dbReference>
<feature type="domain" description="RUN" evidence="9">
    <location>
        <begin position="735"/>
        <end position="965"/>
    </location>
</feature>
<dbReference type="SMART" id="SM00799">
    <property type="entry name" value="DENN"/>
    <property type="match status" value="1"/>
</dbReference>
<dbReference type="Proteomes" id="UP000708208">
    <property type="component" value="Unassembled WGS sequence"/>
</dbReference>
<dbReference type="SMART" id="SM00800">
    <property type="entry name" value="uDENN"/>
    <property type="match status" value="1"/>
</dbReference>
<evidence type="ECO:0000313" key="10">
    <source>
        <dbReference type="EMBL" id="CAG7734875.1"/>
    </source>
</evidence>
<dbReference type="InterPro" id="IPR005112">
    <property type="entry name" value="dDENN_dom"/>
</dbReference>
<dbReference type="PANTHER" id="PTHR46070">
    <property type="entry name" value="PINSTRIPE, ISOFORM A"/>
    <property type="match status" value="1"/>
</dbReference>
<dbReference type="PROSITE" id="PS50826">
    <property type="entry name" value="RUN"/>
    <property type="match status" value="2"/>
</dbReference>
<proteinExistence type="inferred from homology"/>
<gene>
    <name evidence="10" type="ORF">AFUS01_LOCUS23238</name>
</gene>
<accession>A0A8J2KYU9</accession>
<dbReference type="PANTHER" id="PTHR46070:SF1">
    <property type="entry name" value="PINSTRIPE, ISOFORM A"/>
    <property type="match status" value="1"/>
</dbReference>
<dbReference type="CDD" id="cd17678">
    <property type="entry name" value="RUN2_DENND5"/>
    <property type="match status" value="1"/>
</dbReference>
<dbReference type="GO" id="GO:0031267">
    <property type="term" value="F:small GTPase binding"/>
    <property type="evidence" value="ECO:0007669"/>
    <property type="project" value="InterPro"/>
</dbReference>
<name>A0A8J2KYU9_9HEXA</name>
<feature type="region of interest" description="Disordered" evidence="6">
    <location>
        <begin position="843"/>
        <end position="863"/>
    </location>
</feature>
<dbReference type="SMART" id="SM00593">
    <property type="entry name" value="RUN"/>
    <property type="match status" value="2"/>
</dbReference>
<evidence type="ECO:0000256" key="2">
    <source>
        <dbReference type="ARBA" id="ARBA00006664"/>
    </source>
</evidence>
<dbReference type="GO" id="GO:0005085">
    <property type="term" value="F:guanyl-nucleotide exchange factor activity"/>
    <property type="evidence" value="ECO:0007669"/>
    <property type="project" value="InterPro"/>
</dbReference>
<evidence type="ECO:0000256" key="1">
    <source>
        <dbReference type="ARBA" id="ARBA00004370"/>
    </source>
</evidence>
<feature type="domain" description="PLAT" evidence="7">
    <location>
        <begin position="969"/>
        <end position="1077"/>
    </location>
</feature>
<dbReference type="InterPro" id="IPR047277">
    <property type="entry name" value="PLAT_RAB6IP1"/>
</dbReference>
<evidence type="ECO:0008006" key="12">
    <source>
        <dbReference type="Google" id="ProtNLM"/>
    </source>
</evidence>
<dbReference type="EMBL" id="CAJVCH010278025">
    <property type="protein sequence ID" value="CAG7734875.1"/>
    <property type="molecule type" value="Genomic_DNA"/>
</dbReference>
<dbReference type="Pfam" id="PF03456">
    <property type="entry name" value="uDENN"/>
    <property type="match status" value="1"/>
</dbReference>
<dbReference type="CDD" id="cd01757">
    <property type="entry name" value="PLAT_RAB6IP1"/>
    <property type="match status" value="1"/>
</dbReference>
<dbReference type="Pfam" id="PF01477">
    <property type="entry name" value="PLAT"/>
    <property type="match status" value="1"/>
</dbReference>
<protein>
    <recommendedName>
        <fullName evidence="12">DENN domain-containing protein 5B</fullName>
    </recommendedName>
</protein>
<dbReference type="SMART" id="SM00801">
    <property type="entry name" value="dDENN"/>
    <property type="match status" value="1"/>
</dbReference>
<evidence type="ECO:0000256" key="6">
    <source>
        <dbReference type="SAM" id="MobiDB-lite"/>
    </source>
</evidence>
<feature type="domain" description="RUN" evidence="9">
    <location>
        <begin position="1145"/>
        <end position="1303"/>
    </location>
</feature>
<keyword evidence="11" id="KW-1185">Reference proteome</keyword>
<dbReference type="PROSITE" id="PS50211">
    <property type="entry name" value="DENN"/>
    <property type="match status" value="1"/>
</dbReference>
<evidence type="ECO:0000259" key="9">
    <source>
        <dbReference type="PROSITE" id="PS50826"/>
    </source>
</evidence>
<evidence type="ECO:0000256" key="3">
    <source>
        <dbReference type="ARBA" id="ARBA00022737"/>
    </source>
</evidence>
<dbReference type="InterPro" id="IPR004012">
    <property type="entry name" value="Run_dom"/>
</dbReference>
<feature type="region of interest" description="Disordered" evidence="6">
    <location>
        <begin position="1095"/>
        <end position="1115"/>
    </location>
</feature>
<evidence type="ECO:0000256" key="4">
    <source>
        <dbReference type="ARBA" id="ARBA00023136"/>
    </source>
</evidence>
<comment type="subcellular location">
    <subcellularLocation>
        <location evidence="1">Membrane</location>
    </subcellularLocation>
</comment>
<evidence type="ECO:0000259" key="7">
    <source>
        <dbReference type="PROSITE" id="PS50095"/>
    </source>
</evidence>
<reference evidence="10" key="1">
    <citation type="submission" date="2021-06" db="EMBL/GenBank/DDBJ databases">
        <authorList>
            <person name="Hodson N. C."/>
            <person name="Mongue J. A."/>
            <person name="Jaron S. K."/>
        </authorList>
    </citation>
    <scope>NUCLEOTIDE SEQUENCE</scope>
</reference>
<dbReference type="Pfam" id="PF03455">
    <property type="entry name" value="dDENN"/>
    <property type="match status" value="1"/>
</dbReference>
<dbReference type="OrthoDB" id="6019893at2759"/>
<comment type="caution">
    <text evidence="10">The sequence shown here is derived from an EMBL/GenBank/DDBJ whole genome shotgun (WGS) entry which is preliminary data.</text>
</comment>
<keyword evidence="4" id="KW-0472">Membrane</keyword>
<feature type="compositionally biased region" description="Low complexity" evidence="6">
    <location>
        <begin position="1097"/>
        <end position="1107"/>
    </location>
</feature>
<dbReference type="GO" id="GO:0016020">
    <property type="term" value="C:membrane"/>
    <property type="evidence" value="ECO:0007669"/>
    <property type="project" value="UniProtKB-SubCell"/>
</dbReference>
<dbReference type="InterPro" id="IPR005113">
    <property type="entry name" value="uDENN_dom"/>
</dbReference>
<organism evidence="10 11">
    <name type="scientific">Allacma fusca</name>
    <dbReference type="NCBI Taxonomy" id="39272"/>
    <lineage>
        <taxon>Eukaryota</taxon>
        <taxon>Metazoa</taxon>
        <taxon>Ecdysozoa</taxon>
        <taxon>Arthropoda</taxon>
        <taxon>Hexapoda</taxon>
        <taxon>Collembola</taxon>
        <taxon>Symphypleona</taxon>
        <taxon>Sminthuridae</taxon>
        <taxon>Allacma</taxon>
    </lineage>
</organism>
<dbReference type="Pfam" id="PF02759">
    <property type="entry name" value="RUN"/>
    <property type="match status" value="2"/>
</dbReference>
<dbReference type="Pfam" id="PF02141">
    <property type="entry name" value="DENN"/>
    <property type="match status" value="1"/>
</dbReference>